<evidence type="ECO:0000313" key="2">
    <source>
        <dbReference type="EMBL" id="HHQ16980.1"/>
    </source>
</evidence>
<dbReference type="AlphaFoldDB" id="A0A7V6CEM4"/>
<sequence>MGNFIKLLFSIIIFIFLSFYCAFPFQIVSHELEYALYKKNQLIWSFKTKEFFQKETGDFEGKDIYLINKEKGLKIWANKGFYQKWEDKFILQDNVHLVTSEYGEVYTQKLIFYPKKNLIFTDEEVILIKKGLTVKGKGLIYEIETGNFKVEGKAKVKWKI</sequence>
<dbReference type="GO" id="GO:0005886">
    <property type="term" value="C:plasma membrane"/>
    <property type="evidence" value="ECO:0007669"/>
    <property type="project" value="InterPro"/>
</dbReference>
<dbReference type="Gene3D" id="2.60.450.10">
    <property type="entry name" value="Lipopolysaccharide (LPS) transport protein A like domain"/>
    <property type="match status" value="1"/>
</dbReference>
<dbReference type="NCBIfam" id="TIGR04409">
    <property type="entry name" value="LptC_YrbK"/>
    <property type="match status" value="1"/>
</dbReference>
<name>A0A7V6CEM4_9BACT</name>
<accession>A0A7V6CEM4</accession>
<dbReference type="EMBL" id="DRWR01000145">
    <property type="protein sequence ID" value="HHQ16980.1"/>
    <property type="molecule type" value="Genomic_DNA"/>
</dbReference>
<keyword evidence="1" id="KW-1133">Transmembrane helix</keyword>
<dbReference type="InterPro" id="IPR010664">
    <property type="entry name" value="LipoPS_assembly_LptC-rel"/>
</dbReference>
<evidence type="ECO:0000256" key="1">
    <source>
        <dbReference type="SAM" id="Phobius"/>
    </source>
</evidence>
<feature type="transmembrane region" description="Helical" evidence="1">
    <location>
        <begin position="7"/>
        <end position="28"/>
    </location>
</feature>
<gene>
    <name evidence="2" type="primary">lptC</name>
    <name evidence="2" type="ORF">ENM15_09260</name>
</gene>
<protein>
    <submittedName>
        <fullName evidence="2">LPS export ABC transporter periplasmic protein LptC</fullName>
    </submittedName>
</protein>
<dbReference type="InterPro" id="IPR026265">
    <property type="entry name" value="LptC"/>
</dbReference>
<dbReference type="GO" id="GO:0015221">
    <property type="term" value="F:lipopolysaccharide transmembrane transporter activity"/>
    <property type="evidence" value="ECO:0007669"/>
    <property type="project" value="InterPro"/>
</dbReference>
<keyword evidence="1" id="KW-0812">Transmembrane</keyword>
<proteinExistence type="predicted"/>
<keyword evidence="1" id="KW-0472">Membrane</keyword>
<comment type="caution">
    <text evidence="2">The sequence shown here is derived from an EMBL/GenBank/DDBJ whole genome shotgun (WGS) entry which is preliminary data.</text>
</comment>
<dbReference type="Pfam" id="PF06835">
    <property type="entry name" value="LptC"/>
    <property type="match status" value="1"/>
</dbReference>
<reference evidence="2" key="1">
    <citation type="journal article" date="2020" name="mSystems">
        <title>Genome- and Community-Level Interaction Insights into Carbon Utilization and Element Cycling Functions of Hydrothermarchaeota in Hydrothermal Sediment.</title>
        <authorList>
            <person name="Zhou Z."/>
            <person name="Liu Y."/>
            <person name="Xu W."/>
            <person name="Pan J."/>
            <person name="Luo Z.H."/>
            <person name="Li M."/>
        </authorList>
    </citation>
    <scope>NUCLEOTIDE SEQUENCE [LARGE SCALE GENOMIC DNA]</scope>
    <source>
        <strain evidence="2">SpSt-106</strain>
    </source>
</reference>
<organism evidence="2">
    <name type="scientific">Thermodesulfobacterium geofontis</name>
    <dbReference type="NCBI Taxonomy" id="1295609"/>
    <lineage>
        <taxon>Bacteria</taxon>
        <taxon>Pseudomonadati</taxon>
        <taxon>Thermodesulfobacteriota</taxon>
        <taxon>Thermodesulfobacteria</taxon>
        <taxon>Thermodesulfobacteriales</taxon>
        <taxon>Thermodesulfobacteriaceae</taxon>
        <taxon>Thermodesulfobacterium</taxon>
    </lineage>
</organism>